<reference evidence="1" key="1">
    <citation type="submission" date="2018-02" db="EMBL/GenBank/DDBJ databases">
        <authorList>
            <person name="Kim S.-K."/>
            <person name="Jung H.-I."/>
            <person name="Lee S.-W."/>
        </authorList>
    </citation>
    <scope>NUCLEOTIDE SEQUENCE</scope>
    <source>
        <strain evidence="1">SK3146</strain>
    </source>
</reference>
<gene>
    <name evidence="1" type="ORF">SK3146_00635</name>
</gene>
<name>A0ABY4RIS2_9BACL</name>
<evidence type="ECO:0000313" key="2">
    <source>
        <dbReference type="Proteomes" id="UP001057134"/>
    </source>
</evidence>
<reference evidence="1" key="2">
    <citation type="journal article" date="2021" name="J Anim Sci Technol">
        <title>Complete genome sequence of Paenibacillus konkukensis sp. nov. SK3146 as a potential probiotic strain.</title>
        <authorList>
            <person name="Jung H.I."/>
            <person name="Park S."/>
            <person name="Niu K.M."/>
            <person name="Lee S.W."/>
            <person name="Kothari D."/>
            <person name="Yi K.J."/>
            <person name="Kim S.K."/>
        </authorList>
    </citation>
    <scope>NUCLEOTIDE SEQUENCE</scope>
    <source>
        <strain evidence="1">SK3146</strain>
    </source>
</reference>
<dbReference type="EMBL" id="CP027059">
    <property type="protein sequence ID" value="UQZ81479.1"/>
    <property type="molecule type" value="Genomic_DNA"/>
</dbReference>
<accession>A0ABY4RIS2</accession>
<keyword evidence="2" id="KW-1185">Reference proteome</keyword>
<sequence length="114" mass="13099">MNNARGVLHRRLEQWKSAANQLISGPEEEIEESEAIELDPALLEQCRTMAEAQGVTVNEAVRQIVEQYWARKSGELIVPISREQLERNPLLYLDALSERNIKLFGEAKYEYEPS</sequence>
<dbReference type="Proteomes" id="UP001057134">
    <property type="component" value="Chromosome"/>
</dbReference>
<protein>
    <recommendedName>
        <fullName evidence="3">Ribbon-helix-helix protein CopG domain-containing protein</fullName>
    </recommendedName>
</protein>
<evidence type="ECO:0000313" key="1">
    <source>
        <dbReference type="EMBL" id="UQZ81479.1"/>
    </source>
</evidence>
<organism evidence="1 2">
    <name type="scientific">Paenibacillus konkukensis</name>
    <dbReference type="NCBI Taxonomy" id="2020716"/>
    <lineage>
        <taxon>Bacteria</taxon>
        <taxon>Bacillati</taxon>
        <taxon>Bacillota</taxon>
        <taxon>Bacilli</taxon>
        <taxon>Bacillales</taxon>
        <taxon>Paenibacillaceae</taxon>
        <taxon>Paenibacillus</taxon>
    </lineage>
</organism>
<evidence type="ECO:0008006" key="3">
    <source>
        <dbReference type="Google" id="ProtNLM"/>
    </source>
</evidence>
<proteinExistence type="predicted"/>
<dbReference type="RefSeq" id="WP_249863714.1">
    <property type="nucleotide sequence ID" value="NZ_CP027059.1"/>
</dbReference>